<accession>A0ABX2B744</accession>
<evidence type="ECO:0000313" key="3">
    <source>
        <dbReference type="Proteomes" id="UP000820977"/>
    </source>
</evidence>
<name>A0ABX2B744_9BACT</name>
<dbReference type="Proteomes" id="UP000820977">
    <property type="component" value="Unassembled WGS sequence"/>
</dbReference>
<proteinExistence type="predicted"/>
<evidence type="ECO:0000256" key="1">
    <source>
        <dbReference type="SAM" id="SignalP"/>
    </source>
</evidence>
<keyword evidence="1" id="KW-0732">Signal</keyword>
<dbReference type="RefSeq" id="WP_172345272.1">
    <property type="nucleotide sequence ID" value="NZ_CASTNK010000017.1"/>
</dbReference>
<gene>
    <name evidence="2" type="ORF">HPS54_09805</name>
</gene>
<reference evidence="2 3" key="1">
    <citation type="submission" date="2020-05" db="EMBL/GenBank/DDBJ databases">
        <title>Distinct polysaccharide utilization as determinants for interspecies competition between intestinal Prevotella spp.</title>
        <authorList>
            <person name="Galvez E.J.C."/>
            <person name="Iljazovic A."/>
            <person name="Strowig T."/>
        </authorList>
    </citation>
    <scope>NUCLEOTIDE SEQUENCE [LARGE SCALE GENOMIC DNA]</scope>
    <source>
        <strain evidence="2 3">PCHR</strain>
    </source>
</reference>
<comment type="caution">
    <text evidence="2">The sequence shown here is derived from an EMBL/GenBank/DDBJ whole genome shotgun (WGS) entry which is preliminary data.</text>
</comment>
<feature type="chain" id="PRO_5046325513" evidence="1">
    <location>
        <begin position="21"/>
        <end position="161"/>
    </location>
</feature>
<feature type="signal peptide" evidence="1">
    <location>
        <begin position="1"/>
        <end position="20"/>
    </location>
</feature>
<dbReference type="EMBL" id="JABKKJ010000018">
    <property type="protein sequence ID" value="NPE25805.1"/>
    <property type="molecule type" value="Genomic_DNA"/>
</dbReference>
<keyword evidence="3" id="KW-1185">Reference proteome</keyword>
<organism evidence="2 3">
    <name type="scientific">Xylanibacter caecicola</name>
    <dbReference type="NCBI Taxonomy" id="2736294"/>
    <lineage>
        <taxon>Bacteria</taxon>
        <taxon>Pseudomonadati</taxon>
        <taxon>Bacteroidota</taxon>
        <taxon>Bacteroidia</taxon>
        <taxon>Bacteroidales</taxon>
        <taxon>Prevotellaceae</taxon>
        <taxon>Xylanibacter</taxon>
    </lineage>
</organism>
<protein>
    <submittedName>
        <fullName evidence="2">Uncharacterized protein</fullName>
    </submittedName>
</protein>
<evidence type="ECO:0000313" key="2">
    <source>
        <dbReference type="EMBL" id="NPE25805.1"/>
    </source>
</evidence>
<sequence length="161" mass="18731">MKKLLFMALLLCMTSISANGQEVYQEILRLSKKAVSDPSKSTQVKKINLFKVDELNYMAMKTKEVMPDSAVTVLDYQAFALYEFINLYMDKMGKTDKKKEKTTILNIFKSASINNPRFFDMDKPLVLSYYNNDNYLTQFSLDTDWVKALAEVRRMLRSNNM</sequence>